<organism evidence="1 2">
    <name type="scientific">Lecanicillium saksenae</name>
    <dbReference type="NCBI Taxonomy" id="468837"/>
    <lineage>
        <taxon>Eukaryota</taxon>
        <taxon>Fungi</taxon>
        <taxon>Dikarya</taxon>
        <taxon>Ascomycota</taxon>
        <taxon>Pezizomycotina</taxon>
        <taxon>Sordariomycetes</taxon>
        <taxon>Hypocreomycetidae</taxon>
        <taxon>Hypocreales</taxon>
        <taxon>Cordycipitaceae</taxon>
        <taxon>Lecanicillium</taxon>
    </lineage>
</organism>
<dbReference type="EMBL" id="JANAKD010000851">
    <property type="protein sequence ID" value="KAJ3487270.1"/>
    <property type="molecule type" value="Genomic_DNA"/>
</dbReference>
<sequence>MDARPAKRPRSNTDPVADLADEEEGSSQTSTDSTTSSICTRYDFDVMLSEMSTDNIIELLSTLAREMPAVAAALRQAHDEEMTTPLPPIDFEHYSESAWSVLVRCEGLRSRQQDAESGDTIETVMSYIHTIADQALPANSAFETKKSGLETIQKITEYLVETGDITGRKIREELGYDTTIPDYMIQILESMTLEERTQVGTSADEKGTLISKVEWLVKEAKSYRLDGLESLEEVIELMSI</sequence>
<accession>A0ACC1QQ65</accession>
<dbReference type="Proteomes" id="UP001148737">
    <property type="component" value="Unassembled WGS sequence"/>
</dbReference>
<evidence type="ECO:0000313" key="2">
    <source>
        <dbReference type="Proteomes" id="UP001148737"/>
    </source>
</evidence>
<comment type="caution">
    <text evidence="1">The sequence shown here is derived from an EMBL/GenBank/DDBJ whole genome shotgun (WGS) entry which is preliminary data.</text>
</comment>
<reference evidence="1" key="1">
    <citation type="submission" date="2022-07" db="EMBL/GenBank/DDBJ databases">
        <title>Genome Sequence of Lecanicillium saksenae.</title>
        <authorList>
            <person name="Buettner E."/>
        </authorList>
    </citation>
    <scope>NUCLEOTIDE SEQUENCE</scope>
    <source>
        <strain evidence="1">VT-O1</strain>
    </source>
</reference>
<protein>
    <submittedName>
        <fullName evidence="1">Uncharacterized protein</fullName>
    </submittedName>
</protein>
<evidence type="ECO:0000313" key="1">
    <source>
        <dbReference type="EMBL" id="KAJ3487270.1"/>
    </source>
</evidence>
<keyword evidence="2" id="KW-1185">Reference proteome</keyword>
<gene>
    <name evidence="1" type="ORF">NLG97_g6447</name>
</gene>
<proteinExistence type="predicted"/>
<name>A0ACC1QQ65_9HYPO</name>